<feature type="compositionally biased region" description="Polar residues" evidence="1">
    <location>
        <begin position="73"/>
        <end position="94"/>
    </location>
</feature>
<protein>
    <submittedName>
        <fullName evidence="2">Uncharacterized protein</fullName>
    </submittedName>
</protein>
<keyword evidence="3" id="KW-1185">Reference proteome</keyword>
<organism evidence="2 3">
    <name type="scientific">Armillaria borealis</name>
    <dbReference type="NCBI Taxonomy" id="47425"/>
    <lineage>
        <taxon>Eukaryota</taxon>
        <taxon>Fungi</taxon>
        <taxon>Dikarya</taxon>
        <taxon>Basidiomycota</taxon>
        <taxon>Agaricomycotina</taxon>
        <taxon>Agaricomycetes</taxon>
        <taxon>Agaricomycetidae</taxon>
        <taxon>Agaricales</taxon>
        <taxon>Marasmiineae</taxon>
        <taxon>Physalacriaceae</taxon>
        <taxon>Armillaria</taxon>
    </lineage>
</organism>
<accession>A0AA39MUF4</accession>
<feature type="compositionally biased region" description="Low complexity" evidence="1">
    <location>
        <begin position="154"/>
        <end position="164"/>
    </location>
</feature>
<gene>
    <name evidence="2" type="ORF">EV421DRAFT_1901169</name>
</gene>
<comment type="caution">
    <text evidence="2">The sequence shown here is derived from an EMBL/GenBank/DDBJ whole genome shotgun (WGS) entry which is preliminary data.</text>
</comment>
<reference evidence="2" key="1">
    <citation type="submission" date="2023-06" db="EMBL/GenBank/DDBJ databases">
        <authorList>
            <consortium name="Lawrence Berkeley National Laboratory"/>
            <person name="Ahrendt S."/>
            <person name="Sahu N."/>
            <person name="Indic B."/>
            <person name="Wong-Bajracharya J."/>
            <person name="Merenyi Z."/>
            <person name="Ke H.-M."/>
            <person name="Monk M."/>
            <person name="Kocsube S."/>
            <person name="Drula E."/>
            <person name="Lipzen A."/>
            <person name="Balint B."/>
            <person name="Henrissat B."/>
            <person name="Andreopoulos B."/>
            <person name="Martin F.M."/>
            <person name="Harder C.B."/>
            <person name="Rigling D."/>
            <person name="Ford K.L."/>
            <person name="Foster G.D."/>
            <person name="Pangilinan J."/>
            <person name="Papanicolaou A."/>
            <person name="Barry K."/>
            <person name="LaButti K."/>
            <person name="Viragh M."/>
            <person name="Koriabine M."/>
            <person name="Yan M."/>
            <person name="Riley R."/>
            <person name="Champramary S."/>
            <person name="Plett K.L."/>
            <person name="Tsai I.J."/>
            <person name="Slot J."/>
            <person name="Sipos G."/>
            <person name="Plett J."/>
            <person name="Nagy L.G."/>
            <person name="Grigoriev I.V."/>
        </authorList>
    </citation>
    <scope>NUCLEOTIDE SEQUENCE</scope>
    <source>
        <strain evidence="2">FPL87.14</strain>
    </source>
</reference>
<sequence length="243" mass="25887">MIWREFYMYEMVLKECSKDLPEVGSHSALKMLEDFELSSSRPRADTAESRNSPAVPSPLANHVENSNEEVPSRTLSSASPSRTPAEDTSSTSSVAPDPTAHHEIPSSSSIAAERPPSPSVLAGDTSKPIEAAPPLHQAHPVNESGSSPPPSMKPKPSSISISSRRIPIAASLRSASRASSIGTFATALESMGNTSSDDDYDEADEEPGTPRVAPQHILENTGTTIGRSGSQLRILSFIHYITI</sequence>
<evidence type="ECO:0000313" key="2">
    <source>
        <dbReference type="EMBL" id="KAK0447047.1"/>
    </source>
</evidence>
<name>A0AA39MUF4_9AGAR</name>
<dbReference type="Proteomes" id="UP001175226">
    <property type="component" value="Unassembled WGS sequence"/>
</dbReference>
<feature type="region of interest" description="Disordered" evidence="1">
    <location>
        <begin position="36"/>
        <end position="164"/>
    </location>
</feature>
<feature type="compositionally biased region" description="Acidic residues" evidence="1">
    <location>
        <begin position="196"/>
        <end position="207"/>
    </location>
</feature>
<feature type="region of interest" description="Disordered" evidence="1">
    <location>
        <begin position="189"/>
        <end position="216"/>
    </location>
</feature>
<evidence type="ECO:0000256" key="1">
    <source>
        <dbReference type="SAM" id="MobiDB-lite"/>
    </source>
</evidence>
<dbReference type="AlphaFoldDB" id="A0AA39MUF4"/>
<dbReference type="EMBL" id="JAUEPT010000012">
    <property type="protein sequence ID" value="KAK0447047.1"/>
    <property type="molecule type" value="Genomic_DNA"/>
</dbReference>
<proteinExistence type="predicted"/>
<evidence type="ECO:0000313" key="3">
    <source>
        <dbReference type="Proteomes" id="UP001175226"/>
    </source>
</evidence>